<reference evidence="1 2" key="1">
    <citation type="submission" date="2019-08" db="EMBL/GenBank/DDBJ databases">
        <title>Complete genome sequence of Candidatus Uab amorphum.</title>
        <authorList>
            <person name="Shiratori T."/>
            <person name="Suzuki S."/>
            <person name="Kakizawa Y."/>
            <person name="Ishida K."/>
        </authorList>
    </citation>
    <scope>NUCLEOTIDE SEQUENCE [LARGE SCALE GENOMIC DNA]</scope>
    <source>
        <strain evidence="1 2">SRT547</strain>
    </source>
</reference>
<accession>A0A5S9IJL1</accession>
<evidence type="ECO:0000313" key="2">
    <source>
        <dbReference type="Proteomes" id="UP000326354"/>
    </source>
</evidence>
<evidence type="ECO:0008006" key="3">
    <source>
        <dbReference type="Google" id="ProtNLM"/>
    </source>
</evidence>
<protein>
    <recommendedName>
        <fullName evidence="3">HEAT repeat domain-containing protein</fullName>
    </recommendedName>
</protein>
<keyword evidence="2" id="KW-1185">Reference proteome</keyword>
<dbReference type="RefSeq" id="WP_151967278.1">
    <property type="nucleotide sequence ID" value="NZ_AP019860.1"/>
</dbReference>
<dbReference type="SUPFAM" id="SSF48371">
    <property type="entry name" value="ARM repeat"/>
    <property type="match status" value="2"/>
</dbReference>
<sequence length="919" mass="104738">MDFRIGFPIDAGEKDLSFVTITRVVVANSHFCTGGQGSGLRENSGAAYVFRRALPEIQQKCRYEFTPIPMPNSKTRPDNLCDVGYSDSAACALAITQYHRQGRSYEVPLLLISCAFVAQPQQYGLKKIMLEKVTGNDREEARESLLNKWHAACKNNARALVLHCDDAQILSEALSTKSISVAEVNFNEASAVPHLVSCETHQWSLLLTKLTKPRSPFVKWRTILVLIFVLTTLLFYGSTFSANSLQKSIVEIAQTVTMADVYKEGKGKSRQRIRRYVSDSNIPLANYRPTLLENLNHEDWRVRIVSVYLIGEMQEKRFAEERLLQFLVEDTFVGFVASSILNELQPHLRNVLPLLDKLDNSNQRFILEVMKNTTFETDIATYLALEKYLRHDNRSVVATVLHLLKHFPTLPDAAIPLLFAKLQSSSINVSNLGMLCLMLSPNSTTHVIAELKNNRKNRRALLKILHNKPRQEIDIKTMEYLLHSFAIDKLQFKNMKRDIFLKVPPRQFLPLLLRNLQTTNNRYVKQGIMHILSYVNDVPRLPKLVPTIAKLLTHHDINVTTYQILIRCIEKVGVEATTKVRPILLQLLTRKGDVLYDRVRREILGCLAKMGRVPQSTLDYTLLLLKDAHFYHQQIIDLWRVNASPQLVRSLEQILPHLLTNEQAVVILALGEMKEGSKTLQSLVQGSVSSYIKILAMEALAKIDGGLNKEYKELLIKMVEDKNPKTQYVCLRILQRLHMKQALPLVQSLQQHRNAHVRAQAYITLAKITNDTQPLLTAFDDASDVVRYAVLEELAMNGNALAFLRDILQKFDKPQDILPMILQSGNYSLSHIELLVRSDEELKEIAINALPKFVEKSLPFIENLLKEEQSMDILRAIVKVLKNVSSPRSCKLLQIILEKEPSLELEAEVRRALREMKCE</sequence>
<name>A0A5S9IJL1_UABAM</name>
<dbReference type="OrthoDB" id="261024at2"/>
<dbReference type="InterPro" id="IPR011989">
    <property type="entry name" value="ARM-like"/>
</dbReference>
<dbReference type="AlphaFoldDB" id="A0A5S9IJL1"/>
<dbReference type="EMBL" id="AP019860">
    <property type="protein sequence ID" value="BBM83058.1"/>
    <property type="molecule type" value="Genomic_DNA"/>
</dbReference>
<dbReference type="KEGG" id="uam:UABAM_01408"/>
<gene>
    <name evidence="1" type="ORF">UABAM_01408</name>
</gene>
<dbReference type="Proteomes" id="UP000326354">
    <property type="component" value="Chromosome"/>
</dbReference>
<dbReference type="InterPro" id="IPR016024">
    <property type="entry name" value="ARM-type_fold"/>
</dbReference>
<dbReference type="Gene3D" id="1.25.10.10">
    <property type="entry name" value="Leucine-rich Repeat Variant"/>
    <property type="match status" value="3"/>
</dbReference>
<organism evidence="1 2">
    <name type="scientific">Uabimicrobium amorphum</name>
    <dbReference type="NCBI Taxonomy" id="2596890"/>
    <lineage>
        <taxon>Bacteria</taxon>
        <taxon>Pseudomonadati</taxon>
        <taxon>Planctomycetota</taxon>
        <taxon>Candidatus Uabimicrobiia</taxon>
        <taxon>Candidatus Uabimicrobiales</taxon>
        <taxon>Candidatus Uabimicrobiaceae</taxon>
        <taxon>Candidatus Uabimicrobium</taxon>
    </lineage>
</organism>
<dbReference type="Pfam" id="PF13646">
    <property type="entry name" value="HEAT_2"/>
    <property type="match status" value="1"/>
</dbReference>
<evidence type="ECO:0000313" key="1">
    <source>
        <dbReference type="EMBL" id="BBM83058.1"/>
    </source>
</evidence>
<proteinExistence type="predicted"/>